<dbReference type="GO" id="GO:0005886">
    <property type="term" value="C:plasma membrane"/>
    <property type="evidence" value="ECO:0007669"/>
    <property type="project" value="TreeGrafter"/>
</dbReference>
<name>A0AAV8WLM1_9CUCU</name>
<feature type="transmembrane region" description="Helical" evidence="7">
    <location>
        <begin position="82"/>
        <end position="106"/>
    </location>
</feature>
<organism evidence="8 9">
    <name type="scientific">Rhamnusium bicolor</name>
    <dbReference type="NCBI Taxonomy" id="1586634"/>
    <lineage>
        <taxon>Eukaryota</taxon>
        <taxon>Metazoa</taxon>
        <taxon>Ecdysozoa</taxon>
        <taxon>Arthropoda</taxon>
        <taxon>Hexapoda</taxon>
        <taxon>Insecta</taxon>
        <taxon>Pterygota</taxon>
        <taxon>Neoptera</taxon>
        <taxon>Endopterygota</taxon>
        <taxon>Coleoptera</taxon>
        <taxon>Polyphaga</taxon>
        <taxon>Cucujiformia</taxon>
        <taxon>Chrysomeloidea</taxon>
        <taxon>Cerambycidae</taxon>
        <taxon>Lepturinae</taxon>
        <taxon>Rhagiini</taxon>
        <taxon>Rhamnusium</taxon>
    </lineage>
</organism>
<evidence type="ECO:0000313" key="9">
    <source>
        <dbReference type="Proteomes" id="UP001162156"/>
    </source>
</evidence>
<keyword evidence="6 7" id="KW-0472">Membrane</keyword>
<evidence type="ECO:0000256" key="2">
    <source>
        <dbReference type="ARBA" id="ARBA00006148"/>
    </source>
</evidence>
<comment type="subcellular location">
    <subcellularLocation>
        <location evidence="1 7">Membrane</location>
        <topology evidence="1 7">Multi-pass membrane protein</topology>
    </subcellularLocation>
</comment>
<dbReference type="AlphaFoldDB" id="A0AAV8WLM1"/>
<evidence type="ECO:0000313" key="8">
    <source>
        <dbReference type="EMBL" id="KAJ8927364.1"/>
    </source>
</evidence>
<dbReference type="PANTHER" id="PTHR11958">
    <property type="entry name" value="SODIUM/DICARBOXYLATE SYMPORTER-RELATED"/>
    <property type="match status" value="1"/>
</dbReference>
<evidence type="ECO:0000256" key="6">
    <source>
        <dbReference type="ARBA" id="ARBA00023136"/>
    </source>
</evidence>
<feature type="transmembrane region" description="Helical" evidence="7">
    <location>
        <begin position="118"/>
        <end position="138"/>
    </location>
</feature>
<comment type="caution">
    <text evidence="8">The sequence shown here is derived from an EMBL/GenBank/DDBJ whole genome shotgun (WGS) entry which is preliminary data.</text>
</comment>
<keyword evidence="7" id="KW-0769">Symport</keyword>
<sequence length="475" mass="51268">MISFTILIELECGTMSHHHNLDIVDTNAEVRGNSFVSCLKTNALVIATFAGVILGAILGIILRETKEWTVREQEYVGYIGQVFLQMLKSLIVPLIVSSLVSAIASLDLTLSGKIAARAIAYYLTTTFAAVVLGIVLVVSIKPGEGHSPDFATSSDGERKNTTTVNTLLDLIKNMFPPNIVEASIFQYRTKSSNDDTGSEQEVVQTTNILGLVVASVSIGIALAQLGDEAKALANFFHSLMAVMMKITGWVISLSPVGVMFLVAYEVLQMKDIASVMSSLGKYFGTVCLGLLLQGFVVLPLLYYLLTRRNPVTFIMHIGQAVATAFGTASRSRSKSRTICFAYWCYNKFDGTALYEAVAAIFIAQVRGVHLDIGTLIAISITATAASIGAAGIPQAGMVTMVMVLETVGLDSKDISLILAVDWLLDRCRTAINVMGDSFGAAIVNHRSQKELESLEDSLSMNSDDLKTFETEQICQ</sequence>
<dbReference type="PANTHER" id="PTHR11958:SF63">
    <property type="entry name" value="AMINO ACID TRANSPORTER"/>
    <property type="match status" value="1"/>
</dbReference>
<dbReference type="Proteomes" id="UP001162156">
    <property type="component" value="Unassembled WGS sequence"/>
</dbReference>
<dbReference type="EMBL" id="JANEYF010005663">
    <property type="protein sequence ID" value="KAJ8927364.1"/>
    <property type="molecule type" value="Genomic_DNA"/>
</dbReference>
<evidence type="ECO:0000256" key="1">
    <source>
        <dbReference type="ARBA" id="ARBA00004141"/>
    </source>
</evidence>
<feature type="transmembrane region" description="Helical" evidence="7">
    <location>
        <begin position="246"/>
        <end position="267"/>
    </location>
</feature>
<dbReference type="InterPro" id="IPR036458">
    <property type="entry name" value="Na:dicarbo_symporter_sf"/>
</dbReference>
<gene>
    <name evidence="8" type="ORF">NQ314_020139</name>
</gene>
<dbReference type="InterPro" id="IPR050746">
    <property type="entry name" value="DAACS"/>
</dbReference>
<keyword evidence="9" id="KW-1185">Reference proteome</keyword>
<accession>A0AAV8WLM1</accession>
<evidence type="ECO:0000256" key="5">
    <source>
        <dbReference type="ARBA" id="ARBA00022989"/>
    </source>
</evidence>
<comment type="similarity">
    <text evidence="2 7">Belongs to the dicarboxylate/amino acid:cation symporter (DAACS) (TC 2.A.23) family.</text>
</comment>
<keyword evidence="5 7" id="KW-1133">Transmembrane helix</keyword>
<dbReference type="Gene3D" id="1.10.3860.10">
    <property type="entry name" value="Sodium:dicarboxylate symporter"/>
    <property type="match status" value="1"/>
</dbReference>
<evidence type="ECO:0000256" key="7">
    <source>
        <dbReference type="RuleBase" id="RU361216"/>
    </source>
</evidence>
<reference evidence="8" key="1">
    <citation type="journal article" date="2023" name="Insect Mol. Biol.">
        <title>Genome sequencing provides insights into the evolution of gene families encoding plant cell wall-degrading enzymes in longhorned beetles.</title>
        <authorList>
            <person name="Shin N.R."/>
            <person name="Okamura Y."/>
            <person name="Kirsch R."/>
            <person name="Pauchet Y."/>
        </authorList>
    </citation>
    <scope>NUCLEOTIDE SEQUENCE</scope>
    <source>
        <strain evidence="8">RBIC_L_NR</strain>
    </source>
</reference>
<dbReference type="GO" id="GO:0015175">
    <property type="term" value="F:neutral L-amino acid transmembrane transporter activity"/>
    <property type="evidence" value="ECO:0007669"/>
    <property type="project" value="TreeGrafter"/>
</dbReference>
<keyword evidence="3 7" id="KW-0813">Transport</keyword>
<dbReference type="SUPFAM" id="SSF118215">
    <property type="entry name" value="Proton glutamate symport protein"/>
    <property type="match status" value="1"/>
</dbReference>
<evidence type="ECO:0000256" key="4">
    <source>
        <dbReference type="ARBA" id="ARBA00022692"/>
    </source>
</evidence>
<protein>
    <recommendedName>
        <fullName evidence="7">Amino acid transporter</fullName>
    </recommendedName>
</protein>
<dbReference type="Pfam" id="PF00375">
    <property type="entry name" value="SDF"/>
    <property type="match status" value="2"/>
</dbReference>
<feature type="transmembrane region" description="Helical" evidence="7">
    <location>
        <begin position="279"/>
        <end position="305"/>
    </location>
</feature>
<dbReference type="InterPro" id="IPR001991">
    <property type="entry name" value="Na-dicarboxylate_symporter"/>
</dbReference>
<dbReference type="GO" id="GO:0005313">
    <property type="term" value="F:L-glutamate transmembrane transporter activity"/>
    <property type="evidence" value="ECO:0007669"/>
    <property type="project" value="TreeGrafter"/>
</dbReference>
<feature type="transmembrane region" description="Helical" evidence="7">
    <location>
        <begin position="43"/>
        <end position="62"/>
    </location>
</feature>
<dbReference type="PRINTS" id="PR00173">
    <property type="entry name" value="EDTRNSPORT"/>
</dbReference>
<proteinExistence type="inferred from homology"/>
<evidence type="ECO:0000256" key="3">
    <source>
        <dbReference type="ARBA" id="ARBA00022448"/>
    </source>
</evidence>
<feature type="transmembrane region" description="Helical" evidence="7">
    <location>
        <begin position="208"/>
        <end position="226"/>
    </location>
</feature>
<keyword evidence="4 7" id="KW-0812">Transmembrane</keyword>
<dbReference type="GO" id="GO:0015501">
    <property type="term" value="F:glutamate:sodium symporter activity"/>
    <property type="evidence" value="ECO:0007669"/>
    <property type="project" value="TreeGrafter"/>
</dbReference>